<sequence length="208" mass="23248">PLLDHHETIWESILSEFFLGNKDISHVSLQCRRPGFDPWVGKILWRRKWQPTPVFLPGKSHGLRILVGYSPRVSTVMYFPRYCGLKTGLLTSPMVGFMATNQCTFHTPVSFPQIPVAALAVEKVGRSSVHYRLALFPPKPTKETPSVDHWDLSDGFFFGHPKLAHFAALACTTGSSVHVFVNPATSKPVGLPEDFRRGLLRLMSPARG</sequence>
<dbReference type="AlphaFoldDB" id="A0A5N3X9M4"/>
<feature type="non-terminal residue" evidence="1">
    <location>
        <position position="1"/>
    </location>
</feature>
<name>A0A5N3X9M4_MUNRE</name>
<evidence type="ECO:0000313" key="2">
    <source>
        <dbReference type="Proteomes" id="UP000326062"/>
    </source>
</evidence>
<dbReference type="InterPro" id="IPR029069">
    <property type="entry name" value="HotDog_dom_sf"/>
</dbReference>
<evidence type="ECO:0000313" key="1">
    <source>
        <dbReference type="EMBL" id="KAB0370704.1"/>
    </source>
</evidence>
<dbReference type="Gene3D" id="3.10.129.10">
    <property type="entry name" value="Hotdog Thioesterase"/>
    <property type="match status" value="1"/>
</dbReference>
<gene>
    <name evidence="1" type="ORF">FD755_017113</name>
</gene>
<protein>
    <submittedName>
        <fullName evidence="1">Uncharacterized protein</fullName>
    </submittedName>
</protein>
<keyword evidence="2" id="KW-1185">Reference proteome</keyword>
<proteinExistence type="predicted"/>
<organism evidence="1 2">
    <name type="scientific">Muntiacus reevesi</name>
    <name type="common">Reeves' muntjac</name>
    <name type="synonym">Cervus reevesi</name>
    <dbReference type="NCBI Taxonomy" id="9886"/>
    <lineage>
        <taxon>Eukaryota</taxon>
        <taxon>Metazoa</taxon>
        <taxon>Chordata</taxon>
        <taxon>Craniata</taxon>
        <taxon>Vertebrata</taxon>
        <taxon>Euteleostomi</taxon>
        <taxon>Mammalia</taxon>
        <taxon>Eutheria</taxon>
        <taxon>Laurasiatheria</taxon>
        <taxon>Artiodactyla</taxon>
        <taxon>Ruminantia</taxon>
        <taxon>Pecora</taxon>
        <taxon>Cervidae</taxon>
        <taxon>Muntiacinae</taxon>
        <taxon>Muntiacus</taxon>
    </lineage>
</organism>
<comment type="caution">
    <text evidence="1">The sequence shown here is derived from an EMBL/GenBank/DDBJ whole genome shotgun (WGS) entry which is preliminary data.</text>
</comment>
<dbReference type="Proteomes" id="UP000326062">
    <property type="component" value="Chromosome 10"/>
</dbReference>
<dbReference type="EMBL" id="VCEB01000013">
    <property type="protein sequence ID" value="KAB0370704.1"/>
    <property type="molecule type" value="Genomic_DNA"/>
</dbReference>
<reference evidence="1 2" key="1">
    <citation type="submission" date="2019-06" db="EMBL/GenBank/DDBJ databases">
        <title>Discovery of a novel chromosome fission-fusion reversal in muntjac.</title>
        <authorList>
            <person name="Mudd A.B."/>
            <person name="Bredeson J.V."/>
            <person name="Baum R."/>
            <person name="Hockemeyer D."/>
            <person name="Rokhsar D.S."/>
        </authorList>
    </citation>
    <scope>NUCLEOTIDE SEQUENCE [LARGE SCALE GENOMIC DNA]</scope>
    <source>
        <strain evidence="1">UCam_UCB_Mr</strain>
        <tissue evidence="1">Fibroblast cell line</tissue>
    </source>
</reference>
<accession>A0A5N3X9M4</accession>
<dbReference type="SUPFAM" id="SSF54637">
    <property type="entry name" value="Thioesterase/thiol ester dehydrase-isomerase"/>
    <property type="match status" value="1"/>
</dbReference>